<name>A0AAE1RC72_9SOLA</name>
<dbReference type="CDD" id="cd16461">
    <property type="entry name" value="RING-H2_EL5-like"/>
    <property type="match status" value="1"/>
</dbReference>
<keyword evidence="11" id="KW-0812">Transmembrane</keyword>
<evidence type="ECO:0000259" key="12">
    <source>
        <dbReference type="PROSITE" id="PS50089"/>
    </source>
</evidence>
<dbReference type="InterPro" id="IPR044600">
    <property type="entry name" value="ATL1/ATL16-like"/>
</dbReference>
<dbReference type="GO" id="GO:0008270">
    <property type="term" value="F:zinc ion binding"/>
    <property type="evidence" value="ECO:0007669"/>
    <property type="project" value="UniProtKB-KW"/>
</dbReference>
<evidence type="ECO:0000313" key="14">
    <source>
        <dbReference type="Proteomes" id="UP001291623"/>
    </source>
</evidence>
<keyword evidence="4" id="KW-0808">Transferase</keyword>
<keyword evidence="11" id="KW-0472">Membrane</keyword>
<comment type="pathway">
    <text evidence="2">Protein modification; protein ubiquitination.</text>
</comment>
<evidence type="ECO:0000313" key="13">
    <source>
        <dbReference type="EMBL" id="KAK4348528.1"/>
    </source>
</evidence>
<organism evidence="13 14">
    <name type="scientific">Anisodus tanguticus</name>
    <dbReference type="NCBI Taxonomy" id="243964"/>
    <lineage>
        <taxon>Eukaryota</taxon>
        <taxon>Viridiplantae</taxon>
        <taxon>Streptophyta</taxon>
        <taxon>Embryophyta</taxon>
        <taxon>Tracheophyta</taxon>
        <taxon>Spermatophyta</taxon>
        <taxon>Magnoliopsida</taxon>
        <taxon>eudicotyledons</taxon>
        <taxon>Gunneridae</taxon>
        <taxon>Pentapetalae</taxon>
        <taxon>asterids</taxon>
        <taxon>lamiids</taxon>
        <taxon>Solanales</taxon>
        <taxon>Solanaceae</taxon>
        <taxon>Solanoideae</taxon>
        <taxon>Hyoscyameae</taxon>
        <taxon>Anisodus</taxon>
    </lineage>
</organism>
<evidence type="ECO:0000256" key="9">
    <source>
        <dbReference type="PROSITE-ProRule" id="PRU00175"/>
    </source>
</evidence>
<keyword evidence="8" id="KW-0862">Zinc</keyword>
<sequence>MGEEQHHNRGLEINPVLVGLLGVIAGAIIVVILHFVIVTWCKNSTSPDPPEQNTTTIPVSQGQNRSRANAQHEMSSSTGRGTSNSMVQLIVLSRYKYNKNSKEEMCSICLGELMEGDEVRVLPQCMHIFHVPCIDVWLRSHRNCPLCRADTVTAPPQRRLIG</sequence>
<evidence type="ECO:0000256" key="3">
    <source>
        <dbReference type="ARBA" id="ARBA00012483"/>
    </source>
</evidence>
<dbReference type="GO" id="GO:0061630">
    <property type="term" value="F:ubiquitin protein ligase activity"/>
    <property type="evidence" value="ECO:0007669"/>
    <property type="project" value="UniProtKB-EC"/>
</dbReference>
<keyword evidence="7" id="KW-0833">Ubl conjugation pathway</keyword>
<evidence type="ECO:0000256" key="2">
    <source>
        <dbReference type="ARBA" id="ARBA00004906"/>
    </source>
</evidence>
<comment type="catalytic activity">
    <reaction evidence="1">
        <text>S-ubiquitinyl-[E2 ubiquitin-conjugating enzyme]-L-cysteine + [acceptor protein]-L-lysine = [E2 ubiquitin-conjugating enzyme]-L-cysteine + N(6)-ubiquitinyl-[acceptor protein]-L-lysine.</text>
        <dbReference type="EC" id="2.3.2.27"/>
    </reaction>
</comment>
<dbReference type="AlphaFoldDB" id="A0AAE1RC72"/>
<evidence type="ECO:0000256" key="7">
    <source>
        <dbReference type="ARBA" id="ARBA00022786"/>
    </source>
</evidence>
<comment type="caution">
    <text evidence="13">The sequence shown here is derived from an EMBL/GenBank/DDBJ whole genome shotgun (WGS) entry which is preliminary data.</text>
</comment>
<dbReference type="SMART" id="SM00184">
    <property type="entry name" value="RING"/>
    <property type="match status" value="1"/>
</dbReference>
<dbReference type="Pfam" id="PF13639">
    <property type="entry name" value="zf-RING_2"/>
    <property type="match status" value="1"/>
</dbReference>
<proteinExistence type="predicted"/>
<keyword evidence="14" id="KW-1185">Reference proteome</keyword>
<feature type="region of interest" description="Disordered" evidence="10">
    <location>
        <begin position="45"/>
        <end position="82"/>
    </location>
</feature>
<dbReference type="InterPro" id="IPR013083">
    <property type="entry name" value="Znf_RING/FYVE/PHD"/>
</dbReference>
<evidence type="ECO:0000256" key="4">
    <source>
        <dbReference type="ARBA" id="ARBA00022679"/>
    </source>
</evidence>
<dbReference type="Gene3D" id="3.30.40.10">
    <property type="entry name" value="Zinc/RING finger domain, C3HC4 (zinc finger)"/>
    <property type="match status" value="1"/>
</dbReference>
<keyword evidence="11" id="KW-1133">Transmembrane helix</keyword>
<protein>
    <recommendedName>
        <fullName evidence="3">RING-type E3 ubiquitin transferase</fullName>
        <ecNumber evidence="3">2.3.2.27</ecNumber>
    </recommendedName>
</protein>
<evidence type="ECO:0000256" key="5">
    <source>
        <dbReference type="ARBA" id="ARBA00022723"/>
    </source>
</evidence>
<feature type="domain" description="RING-type" evidence="12">
    <location>
        <begin position="106"/>
        <end position="148"/>
    </location>
</feature>
<dbReference type="PANTHER" id="PTHR46913:SF22">
    <property type="entry name" value="RING-TYPE E3 UBIQUITIN TRANSFERASE"/>
    <property type="match status" value="1"/>
</dbReference>
<dbReference type="PROSITE" id="PS50089">
    <property type="entry name" value="ZF_RING_2"/>
    <property type="match status" value="1"/>
</dbReference>
<evidence type="ECO:0000256" key="6">
    <source>
        <dbReference type="ARBA" id="ARBA00022771"/>
    </source>
</evidence>
<dbReference type="EC" id="2.3.2.27" evidence="3"/>
<feature type="transmembrane region" description="Helical" evidence="11">
    <location>
        <begin position="16"/>
        <end position="40"/>
    </location>
</feature>
<evidence type="ECO:0000256" key="8">
    <source>
        <dbReference type="ARBA" id="ARBA00022833"/>
    </source>
</evidence>
<dbReference type="EMBL" id="JAVYJV010000017">
    <property type="protein sequence ID" value="KAK4348528.1"/>
    <property type="molecule type" value="Genomic_DNA"/>
</dbReference>
<evidence type="ECO:0000256" key="1">
    <source>
        <dbReference type="ARBA" id="ARBA00000900"/>
    </source>
</evidence>
<reference evidence="13" key="1">
    <citation type="submission" date="2023-12" db="EMBL/GenBank/DDBJ databases">
        <title>Genome assembly of Anisodus tanguticus.</title>
        <authorList>
            <person name="Wang Y.-J."/>
        </authorList>
    </citation>
    <scope>NUCLEOTIDE SEQUENCE</scope>
    <source>
        <strain evidence="13">KB-2021</strain>
        <tissue evidence="13">Leaf</tissue>
    </source>
</reference>
<keyword evidence="5" id="KW-0479">Metal-binding</keyword>
<evidence type="ECO:0000256" key="10">
    <source>
        <dbReference type="SAM" id="MobiDB-lite"/>
    </source>
</evidence>
<dbReference type="PANTHER" id="PTHR46913">
    <property type="entry name" value="RING-H2 FINGER PROTEIN ATL16"/>
    <property type="match status" value="1"/>
</dbReference>
<dbReference type="InterPro" id="IPR001841">
    <property type="entry name" value="Znf_RING"/>
</dbReference>
<dbReference type="Proteomes" id="UP001291623">
    <property type="component" value="Unassembled WGS sequence"/>
</dbReference>
<accession>A0AAE1RC72</accession>
<keyword evidence="6 9" id="KW-0863">Zinc-finger</keyword>
<gene>
    <name evidence="13" type="ORF">RND71_031283</name>
</gene>
<evidence type="ECO:0000256" key="11">
    <source>
        <dbReference type="SAM" id="Phobius"/>
    </source>
</evidence>
<dbReference type="GO" id="GO:0016567">
    <property type="term" value="P:protein ubiquitination"/>
    <property type="evidence" value="ECO:0007669"/>
    <property type="project" value="InterPro"/>
</dbReference>
<dbReference type="SUPFAM" id="SSF57850">
    <property type="entry name" value="RING/U-box"/>
    <property type="match status" value="1"/>
</dbReference>